<gene>
    <name evidence="2" type="ORF">KK137_13410</name>
</gene>
<accession>A0ABS5W813</accession>
<keyword evidence="1" id="KW-1133">Transmembrane helix</keyword>
<keyword evidence="3" id="KW-1185">Reference proteome</keyword>
<proteinExistence type="predicted"/>
<dbReference type="Proteomes" id="UP000811255">
    <property type="component" value="Unassembled WGS sequence"/>
</dbReference>
<comment type="caution">
    <text evidence="2">The sequence shown here is derived from an EMBL/GenBank/DDBJ whole genome shotgun (WGS) entry which is preliminary data.</text>
</comment>
<feature type="transmembrane region" description="Helical" evidence="1">
    <location>
        <begin position="44"/>
        <end position="69"/>
    </location>
</feature>
<evidence type="ECO:0000313" key="3">
    <source>
        <dbReference type="Proteomes" id="UP000811255"/>
    </source>
</evidence>
<name>A0ABS5W813_9SPHN</name>
<dbReference type="EMBL" id="JAHFVK010000002">
    <property type="protein sequence ID" value="MBT2135330.1"/>
    <property type="molecule type" value="Genomic_DNA"/>
</dbReference>
<feature type="transmembrane region" description="Helical" evidence="1">
    <location>
        <begin position="102"/>
        <end position="122"/>
    </location>
</feature>
<evidence type="ECO:0000256" key="1">
    <source>
        <dbReference type="SAM" id="Phobius"/>
    </source>
</evidence>
<protein>
    <recommendedName>
        <fullName evidence="4">DUF2127 domain-containing protein</fullName>
    </recommendedName>
</protein>
<keyword evidence="1" id="KW-0472">Membrane</keyword>
<organism evidence="2 3">
    <name type="scientific">Croceibacterium selenioxidans</name>
    <dbReference type="NCBI Taxonomy" id="2838833"/>
    <lineage>
        <taxon>Bacteria</taxon>
        <taxon>Pseudomonadati</taxon>
        <taxon>Pseudomonadota</taxon>
        <taxon>Alphaproteobacteria</taxon>
        <taxon>Sphingomonadales</taxon>
        <taxon>Erythrobacteraceae</taxon>
        <taxon>Croceibacterium</taxon>
    </lineage>
</organism>
<keyword evidence="1" id="KW-0812">Transmembrane</keyword>
<reference evidence="2 3" key="1">
    <citation type="submission" date="2021-05" db="EMBL/GenBank/DDBJ databases">
        <title>Croceibacterium sp. LX-88 genome sequence.</title>
        <authorList>
            <person name="Luo X."/>
        </authorList>
    </citation>
    <scope>NUCLEOTIDE SEQUENCE [LARGE SCALE GENOMIC DNA]</scope>
    <source>
        <strain evidence="2 3">LX-88</strain>
    </source>
</reference>
<evidence type="ECO:0000313" key="2">
    <source>
        <dbReference type="EMBL" id="MBT2135330.1"/>
    </source>
</evidence>
<sequence length="142" mass="15126">MRPQSILMFERLFLASLALSLVGFAISYQAAVDALTSDPAIQQLGLGGGFVLGAAAVGYAMYLGLWYLIAHKAANWAKWVLVVFVALGLTSLRAAFSGSWGLTSVLNLVVYGLELAAIVYLFRADAKAWLSGEETGDSATFE</sequence>
<dbReference type="RefSeq" id="WP_214537042.1">
    <property type="nucleotide sequence ID" value="NZ_JAHFVK010000002.1"/>
</dbReference>
<evidence type="ECO:0008006" key="4">
    <source>
        <dbReference type="Google" id="ProtNLM"/>
    </source>
</evidence>
<feature type="transmembrane region" description="Helical" evidence="1">
    <location>
        <begin position="76"/>
        <end position="96"/>
    </location>
</feature>